<evidence type="ECO:0000313" key="2">
    <source>
        <dbReference type="Proteomes" id="UP001595748"/>
    </source>
</evidence>
<organism evidence="1 2">
    <name type="scientific">Deinococcus antarcticus</name>
    <dbReference type="NCBI Taxonomy" id="1298767"/>
    <lineage>
        <taxon>Bacteria</taxon>
        <taxon>Thermotogati</taxon>
        <taxon>Deinococcota</taxon>
        <taxon>Deinococci</taxon>
        <taxon>Deinococcales</taxon>
        <taxon>Deinococcaceae</taxon>
        <taxon>Deinococcus</taxon>
    </lineage>
</organism>
<gene>
    <name evidence="1" type="ORF">ACFOPQ_16980</name>
</gene>
<accession>A0ABV8AAC8</accession>
<protein>
    <submittedName>
        <fullName evidence="1">Uncharacterized protein</fullName>
    </submittedName>
</protein>
<keyword evidence="2" id="KW-1185">Reference proteome</keyword>
<name>A0ABV8AAC8_9DEIO</name>
<evidence type="ECO:0000313" key="1">
    <source>
        <dbReference type="EMBL" id="MFC3862459.1"/>
    </source>
</evidence>
<comment type="caution">
    <text evidence="1">The sequence shown here is derived from an EMBL/GenBank/DDBJ whole genome shotgun (WGS) entry which is preliminary data.</text>
</comment>
<dbReference type="EMBL" id="JBHRZF010000195">
    <property type="protein sequence ID" value="MFC3862459.1"/>
    <property type="molecule type" value="Genomic_DNA"/>
</dbReference>
<proteinExistence type="predicted"/>
<dbReference type="RefSeq" id="WP_380080350.1">
    <property type="nucleotide sequence ID" value="NZ_JBHRZF010000195.1"/>
</dbReference>
<reference evidence="2" key="1">
    <citation type="journal article" date="2019" name="Int. J. Syst. Evol. Microbiol.">
        <title>The Global Catalogue of Microorganisms (GCM) 10K type strain sequencing project: providing services to taxonomists for standard genome sequencing and annotation.</title>
        <authorList>
            <consortium name="The Broad Institute Genomics Platform"/>
            <consortium name="The Broad Institute Genome Sequencing Center for Infectious Disease"/>
            <person name="Wu L."/>
            <person name="Ma J."/>
        </authorList>
    </citation>
    <scope>NUCLEOTIDE SEQUENCE [LARGE SCALE GENOMIC DNA]</scope>
    <source>
        <strain evidence="2">CCTCC AB 2013263</strain>
    </source>
</reference>
<sequence length="89" mass="10289">MASEYFERAVNLGMPTMNDLYRQEAFEAWTHVGRHDRTLSATGRALRTFSRSKELQYVRALASKALGPARGYGWRPQPSPDLYRNFINH</sequence>
<dbReference type="Proteomes" id="UP001595748">
    <property type="component" value="Unassembled WGS sequence"/>
</dbReference>